<protein>
    <submittedName>
        <fullName evidence="2">Uncharacterized protein</fullName>
    </submittedName>
</protein>
<accession>A0A2J7THM3</accession>
<feature type="region of interest" description="Disordered" evidence="1">
    <location>
        <begin position="90"/>
        <end position="121"/>
    </location>
</feature>
<dbReference type="Proteomes" id="UP000236286">
    <property type="component" value="Unassembled WGS sequence"/>
</dbReference>
<evidence type="ECO:0000256" key="1">
    <source>
        <dbReference type="SAM" id="MobiDB-lite"/>
    </source>
</evidence>
<reference evidence="2 3" key="1">
    <citation type="submission" date="2017-10" db="EMBL/GenBank/DDBJ databases">
        <title>Genome announcement of Methylocella silvestris TVC from permafrost.</title>
        <authorList>
            <person name="Wang J."/>
            <person name="Geng K."/>
            <person name="Ul-Haque F."/>
            <person name="Crombie A.T."/>
            <person name="Street L.E."/>
            <person name="Wookey P.A."/>
            <person name="Murrell J.C."/>
            <person name="Pratscher J."/>
        </authorList>
    </citation>
    <scope>NUCLEOTIDE SEQUENCE [LARGE SCALE GENOMIC DNA]</scope>
    <source>
        <strain evidence="2 3">TVC</strain>
    </source>
</reference>
<dbReference type="AlphaFoldDB" id="A0A2J7THM3"/>
<sequence length="121" mass="12424">MLYPAELPGPGFAAGCGEIDLSCSGRPANGAAPRVLDFQGAALQKRRSVFPKTACFRISRPLGGGRRTSGSALRPRARFVLAATIARRKPRRLRGSGQTGQGVTGAVVVAPVGGPPKDAGT</sequence>
<gene>
    <name evidence="2" type="ORF">CR492_09065</name>
</gene>
<proteinExistence type="predicted"/>
<comment type="caution">
    <text evidence="2">The sequence shown here is derived from an EMBL/GenBank/DDBJ whole genome shotgun (WGS) entry which is preliminary data.</text>
</comment>
<dbReference type="EMBL" id="PDZR01000008">
    <property type="protein sequence ID" value="PNG26263.1"/>
    <property type="molecule type" value="Genomic_DNA"/>
</dbReference>
<evidence type="ECO:0000313" key="3">
    <source>
        <dbReference type="Proteomes" id="UP000236286"/>
    </source>
</evidence>
<organism evidence="2 3">
    <name type="scientific">Methylocella silvestris</name>
    <dbReference type="NCBI Taxonomy" id="199596"/>
    <lineage>
        <taxon>Bacteria</taxon>
        <taxon>Pseudomonadati</taxon>
        <taxon>Pseudomonadota</taxon>
        <taxon>Alphaproteobacteria</taxon>
        <taxon>Hyphomicrobiales</taxon>
        <taxon>Beijerinckiaceae</taxon>
        <taxon>Methylocella</taxon>
    </lineage>
</organism>
<evidence type="ECO:0000313" key="2">
    <source>
        <dbReference type="EMBL" id="PNG26263.1"/>
    </source>
</evidence>
<name>A0A2J7THM3_METSI</name>